<organism evidence="1 2">
    <name type="scientific">Sulfurovum xiamenensis</name>
    <dbReference type="NCBI Taxonomy" id="3019066"/>
    <lineage>
        <taxon>Bacteria</taxon>
        <taxon>Pseudomonadati</taxon>
        <taxon>Campylobacterota</taxon>
        <taxon>Epsilonproteobacteria</taxon>
        <taxon>Campylobacterales</taxon>
        <taxon>Sulfurovaceae</taxon>
        <taxon>Sulfurovum</taxon>
    </lineage>
</organism>
<sequence>MGARENDNRSEGLRFNGKDIQLAVKMLDKLEATIDIIYYLMENENQQAFVLMLLTAKDVDLNTLLDREKRETDILFEIDKEEPLYVMLCQDTKVDGGYRFAERLIRNIQLDQGSDIYCTELEVRATHYTPKQVILKLLETFAKSKLSNKSNEIVFRSLQ</sequence>
<evidence type="ECO:0000313" key="2">
    <source>
        <dbReference type="Proteomes" id="UP001169066"/>
    </source>
</evidence>
<dbReference type="RefSeq" id="WP_289400770.1">
    <property type="nucleotide sequence ID" value="NZ_JAQIBC010000001.1"/>
</dbReference>
<dbReference type="EMBL" id="JAQIBC010000001">
    <property type="protein sequence ID" value="MDM5262601.1"/>
    <property type="molecule type" value="Genomic_DNA"/>
</dbReference>
<keyword evidence="2" id="KW-1185">Reference proteome</keyword>
<dbReference type="Proteomes" id="UP001169066">
    <property type="component" value="Unassembled WGS sequence"/>
</dbReference>
<gene>
    <name evidence="1" type="ORF">PF327_00090</name>
</gene>
<evidence type="ECO:0000313" key="1">
    <source>
        <dbReference type="EMBL" id="MDM5262601.1"/>
    </source>
</evidence>
<comment type="caution">
    <text evidence="1">The sequence shown here is derived from an EMBL/GenBank/DDBJ whole genome shotgun (WGS) entry which is preliminary data.</text>
</comment>
<accession>A0ABT7QNR7</accession>
<proteinExistence type="predicted"/>
<name>A0ABT7QNR7_9BACT</name>
<protein>
    <submittedName>
        <fullName evidence="1">Uncharacterized protein</fullName>
    </submittedName>
</protein>
<reference evidence="1" key="1">
    <citation type="submission" date="2023-01" db="EMBL/GenBank/DDBJ databases">
        <title>Sulfurovum sp. XTW-4 genome assembly.</title>
        <authorList>
            <person name="Wang J."/>
        </authorList>
    </citation>
    <scope>NUCLEOTIDE SEQUENCE</scope>
    <source>
        <strain evidence="1">XTW-4</strain>
    </source>
</reference>